<keyword evidence="8" id="KW-0175">Coiled coil</keyword>
<evidence type="ECO:0000259" key="11">
    <source>
        <dbReference type="Pfam" id="PF18139"/>
    </source>
</evidence>
<dbReference type="Proteomes" id="UP000019149">
    <property type="component" value="Unassembled WGS sequence"/>
</dbReference>
<keyword evidence="14" id="KW-1185">Reference proteome</keyword>
<dbReference type="InterPro" id="IPR041491">
    <property type="entry name" value="TRPM_SLOG"/>
</dbReference>
<keyword evidence="2" id="KW-0813">Transport</keyword>
<evidence type="ECO:0000256" key="2">
    <source>
        <dbReference type="ARBA" id="ARBA00022448"/>
    </source>
</evidence>
<keyword evidence="4 9" id="KW-1133">Transmembrane helix</keyword>
<evidence type="ECO:0000256" key="5">
    <source>
        <dbReference type="ARBA" id="ARBA00023065"/>
    </source>
</evidence>
<dbReference type="Pfam" id="PF00520">
    <property type="entry name" value="Ion_trans"/>
    <property type="match status" value="1"/>
</dbReference>
<feature type="coiled-coil region" evidence="8">
    <location>
        <begin position="782"/>
        <end position="809"/>
    </location>
</feature>
<evidence type="ECO:0000256" key="6">
    <source>
        <dbReference type="ARBA" id="ARBA00023136"/>
    </source>
</evidence>
<dbReference type="Pfam" id="PF25508">
    <property type="entry name" value="TRPM2"/>
    <property type="match status" value="1"/>
</dbReference>
<keyword evidence="13" id="KW-0675">Receptor</keyword>
<dbReference type="InterPro" id="IPR050927">
    <property type="entry name" value="TRPM"/>
</dbReference>
<keyword evidence="7" id="KW-0407">Ion channel</keyword>
<comment type="caution">
    <text evidence="13">The sequence shown here is derived from an EMBL/GenBank/DDBJ whole genome shotgun (WGS) entry which is preliminary data.</text>
</comment>
<dbReference type="InterPro" id="IPR005821">
    <property type="entry name" value="Ion_trans_dom"/>
</dbReference>
<name>W6UG11_ECHGR</name>
<feature type="domain" description="Ion transport" evidence="10">
    <location>
        <begin position="949"/>
        <end position="1144"/>
    </location>
</feature>
<proteinExistence type="predicted"/>
<dbReference type="EMBL" id="APAU02000037">
    <property type="protein sequence ID" value="EUB59926.1"/>
    <property type="molecule type" value="Genomic_DNA"/>
</dbReference>
<organism evidence="13 14">
    <name type="scientific">Echinococcus granulosus</name>
    <name type="common">Hydatid tapeworm</name>
    <dbReference type="NCBI Taxonomy" id="6210"/>
    <lineage>
        <taxon>Eukaryota</taxon>
        <taxon>Metazoa</taxon>
        <taxon>Spiralia</taxon>
        <taxon>Lophotrochozoa</taxon>
        <taxon>Platyhelminthes</taxon>
        <taxon>Cestoda</taxon>
        <taxon>Eucestoda</taxon>
        <taxon>Cyclophyllidea</taxon>
        <taxon>Taeniidae</taxon>
        <taxon>Echinococcus</taxon>
        <taxon>Echinococcus granulosus group</taxon>
    </lineage>
</organism>
<evidence type="ECO:0000256" key="8">
    <source>
        <dbReference type="SAM" id="Coils"/>
    </source>
</evidence>
<dbReference type="RefSeq" id="XP_024351122.1">
    <property type="nucleotide sequence ID" value="XM_024494501.1"/>
</dbReference>
<feature type="transmembrane region" description="Helical" evidence="9">
    <location>
        <begin position="987"/>
        <end position="1009"/>
    </location>
</feature>
<dbReference type="CTD" id="36340967"/>
<evidence type="ECO:0000256" key="9">
    <source>
        <dbReference type="SAM" id="Phobius"/>
    </source>
</evidence>
<reference evidence="13 14" key="1">
    <citation type="journal article" date="2013" name="Nat. Genet.">
        <title>The genome of the hydatid tapeworm Echinococcus granulosus.</title>
        <authorList>
            <person name="Zheng H."/>
            <person name="Zhang W."/>
            <person name="Zhang L."/>
            <person name="Zhang Z."/>
            <person name="Li J."/>
            <person name="Lu G."/>
            <person name="Zhu Y."/>
            <person name="Wang Y."/>
            <person name="Huang Y."/>
            <person name="Liu J."/>
            <person name="Kang H."/>
            <person name="Chen J."/>
            <person name="Wang L."/>
            <person name="Chen A."/>
            <person name="Yu S."/>
            <person name="Gao Z."/>
            <person name="Jin L."/>
            <person name="Gu W."/>
            <person name="Wang Z."/>
            <person name="Zhao L."/>
            <person name="Shi B."/>
            <person name="Wen H."/>
            <person name="Lin R."/>
            <person name="Jones M.K."/>
            <person name="Brejova B."/>
            <person name="Vinar T."/>
            <person name="Zhao G."/>
            <person name="McManus D.P."/>
            <person name="Chen Z."/>
            <person name="Zhou Y."/>
            <person name="Wang S."/>
        </authorList>
    </citation>
    <scope>NUCLEOTIDE SEQUENCE [LARGE SCALE GENOMIC DNA]</scope>
</reference>
<sequence length="1666" mass="191123">MSTLGSSFRCPQTHRLQESVFSTASFRAFVPGLDQWERNIIQCVLEDNAEVFVRSCFEISRFFEKSIIVNYLQCLASYRASKFPDILQSASIVHLVALLSAHRILQCILDDFPPTKIWSVTQEGINVIHVAAAVGDYLALRMLLQCKDAPISNVDKSKRTALHYAAQTNIETVIILLTHSKGLLKCTDIDDLTPLQFIQHEQRGSMHHFLEFHTELYNAGERDAQKLNSGDKKAVNLRRLIEAPLILDSYVCTILPMRQDSICECCNTRGYNHEKLSVNAEFMKVIASRESGFVRRPTNTFGQFEKAFSPIVSQGTKEIWVKCASACRNIYPERSICTDDKDVTKLSNEKDPLERLGALSNSEGNALVLMFFMRLTDNTSTEKLQILLFYLWQMPNPGLVLTFYGSDPLSPSLQKLLQKTLTRVTRQTKTWILTDGKEKGVGDVISKAVRGYAEAYGMQQLQVIGLVPWRRLYNSHLLRCNDYLGVRQVGFSKKPPGNDNRIQLAENHTHYIFIDSMDNSKDLTLCRTQFEAYVGHLNDLTNEGVMEFESSDGPHIRDILDRAYLLEFITTTSEGAHEMDARILQSLIKPELFEGIDEEESWDFKIGIALSLNRTDFLPENMFTRVHWKGKKGMKEVLTKCLVGNNTNFIRLLVDSGFPLHEYIDESLLVKLYKADFDSNVPQLINWSQIDHLISGIIGFEIGNQIRAKRSRSPTSYSIDEIWSETDMPEESKNGEESLLQLLIWSFLSRRFELSHLIWTLMKDSIPAALILAFVARRMRSQQQSLREVNELEEMAEFYERSAVGILEECHVTDLQSTLTMLCMKRPLYGNLSQLLLAEESHSVHFVEHQACQTCVENMWNQNLSANTQPVSYLVSLLAGVILPPLVPLLAEYDYSSYKHFERQDDVQGNAMEKNSSKATYKRRIVDFYRAPCVRFAYSAAIKTHKSVKQYFGNTRNRLLLLTLFFYVSGNLRYLDSRIKGFGVLAGLARLSLSSCLLCACAFILHFLVLSRYIGPKLMMIITMVKCDMLPFLAIIGVFWLTFSLFTVAMIYRPHGPENMGQHVHEILHLARNNFFSMFGEFDIADNVADIAKEEEECTRFGECTYAGAQYIYPIIMIVYVLLTHVLLINLLIAMFTERYDKMEYMSKQLWAMQKFGLVKSFANAPPLPFPYVVIWPFISVFHLCYRLFQHQPTDDTPFCFEVDETRQGQIINWAKFRSLDYHHRHSNAFQWLKTQARQGKLHKKMWWSGIEGKEYQELQITTIGTRLATELIERRLQAIEMRLSAAAAGALNDQKATSGPSIAVLEEDGKIVSRSQSKWFGKSLHLTFGQNTATNTRFAQINLPMKSTMDKIVCTVKERITSVHKGRLFVIGTYTANDSIHMSKFTDPEVEIKEVCNFTYDRHTVAYFSNPQDDIMPRSLTRFVPWTEELLNYEPKVLDCVERILPDWSEEEMKERMSKPKASDTVLRNPTGRTGIAGRGILPVFGANPAVVVVLISEEKLYNHGSEVKEEVLRRVLLRGCPRRKYQLPWFLCKHTAECNQLECMQSLMIAYMHAMAKEASKFNSNQSLTYRLIIEELDKCPVRLCHMGELEDWINSDNAWIDVTAINVRIPSTFQFWELIPQIFSTPASKARWEEMSKLPLIKNSHFSCLAYFQEAFIRHQAQR</sequence>
<dbReference type="Pfam" id="PF18139">
    <property type="entry name" value="LSDAT_euk"/>
    <property type="match status" value="1"/>
</dbReference>
<accession>W6UG11</accession>
<evidence type="ECO:0000313" key="14">
    <source>
        <dbReference type="Proteomes" id="UP000019149"/>
    </source>
</evidence>
<keyword evidence="5" id="KW-0406">Ion transport</keyword>
<evidence type="ECO:0000256" key="7">
    <source>
        <dbReference type="ARBA" id="ARBA00023303"/>
    </source>
</evidence>
<evidence type="ECO:0000259" key="10">
    <source>
        <dbReference type="Pfam" id="PF00520"/>
    </source>
</evidence>
<dbReference type="InterPro" id="IPR002110">
    <property type="entry name" value="Ankyrin_rpt"/>
</dbReference>
<evidence type="ECO:0000256" key="1">
    <source>
        <dbReference type="ARBA" id="ARBA00004141"/>
    </source>
</evidence>
<feature type="domain" description="TRPM SLOG" evidence="11">
    <location>
        <begin position="372"/>
        <end position="536"/>
    </location>
</feature>
<feature type="domain" description="TRPM-like" evidence="12">
    <location>
        <begin position="723"/>
        <end position="849"/>
    </location>
</feature>
<feature type="transmembrane region" description="Helical" evidence="9">
    <location>
        <begin position="1111"/>
        <end position="1136"/>
    </location>
</feature>
<keyword evidence="6 9" id="KW-0472">Membrane</keyword>
<feature type="transmembrane region" description="Helical" evidence="9">
    <location>
        <begin position="1030"/>
        <end position="1052"/>
    </location>
</feature>
<gene>
    <name evidence="13" type="ORF">EGR_05252</name>
</gene>
<keyword evidence="3 9" id="KW-0812">Transmembrane</keyword>
<dbReference type="GO" id="GO:0005886">
    <property type="term" value="C:plasma membrane"/>
    <property type="evidence" value="ECO:0007669"/>
    <property type="project" value="TreeGrafter"/>
</dbReference>
<dbReference type="OrthoDB" id="6251179at2759"/>
<dbReference type="STRING" id="6210.W6UG11"/>
<evidence type="ECO:0000256" key="3">
    <source>
        <dbReference type="ARBA" id="ARBA00022692"/>
    </source>
</evidence>
<dbReference type="InterPro" id="IPR057366">
    <property type="entry name" value="TRPM-like"/>
</dbReference>
<dbReference type="KEGG" id="egl:EGR_05252"/>
<protein>
    <submittedName>
        <fullName evidence="13">Transient receptor potential cation channel subfamily M member</fullName>
    </submittedName>
</protein>
<evidence type="ECO:0000259" key="12">
    <source>
        <dbReference type="Pfam" id="PF25508"/>
    </source>
</evidence>
<dbReference type="PANTHER" id="PTHR13800">
    <property type="entry name" value="TRANSIENT RECEPTOR POTENTIAL CATION CHANNEL, SUBFAMILY M, MEMBER 6"/>
    <property type="match status" value="1"/>
</dbReference>
<dbReference type="GO" id="GO:0099604">
    <property type="term" value="F:ligand-gated calcium channel activity"/>
    <property type="evidence" value="ECO:0007669"/>
    <property type="project" value="TreeGrafter"/>
</dbReference>
<dbReference type="InterPro" id="IPR036770">
    <property type="entry name" value="Ankyrin_rpt-contain_sf"/>
</dbReference>
<dbReference type="SMART" id="SM00248">
    <property type="entry name" value="ANK"/>
    <property type="match status" value="3"/>
</dbReference>
<dbReference type="GeneID" id="36340967"/>
<comment type="subcellular location">
    <subcellularLocation>
        <location evidence="1">Membrane</location>
        <topology evidence="1">Multi-pass membrane protein</topology>
    </subcellularLocation>
</comment>
<evidence type="ECO:0000313" key="13">
    <source>
        <dbReference type="EMBL" id="EUB59926.1"/>
    </source>
</evidence>
<dbReference type="OMA" id="HEMDARI"/>
<dbReference type="Gene3D" id="1.25.40.20">
    <property type="entry name" value="Ankyrin repeat-containing domain"/>
    <property type="match status" value="1"/>
</dbReference>
<dbReference type="SUPFAM" id="SSF48403">
    <property type="entry name" value="Ankyrin repeat"/>
    <property type="match status" value="1"/>
</dbReference>
<dbReference type="Pfam" id="PF12796">
    <property type="entry name" value="Ank_2"/>
    <property type="match status" value="1"/>
</dbReference>
<evidence type="ECO:0000256" key="4">
    <source>
        <dbReference type="ARBA" id="ARBA00022989"/>
    </source>
</evidence>
<dbReference type="PANTHER" id="PTHR13800:SF12">
    <property type="entry name" value="TRANSIENT RECEPTOR POTENTIAL CATION CHANNEL SUBFAMILY M MEMBER-LIKE 2"/>
    <property type="match status" value="1"/>
</dbReference>